<keyword evidence="4" id="KW-1185">Reference proteome</keyword>
<dbReference type="OMA" id="HVTPRKL"/>
<reference evidence="3 4" key="1">
    <citation type="submission" date="2017-10" db="EMBL/GenBank/DDBJ databases">
        <title>A new Pekin duck reference genome.</title>
        <authorList>
            <person name="Hou Z.-C."/>
            <person name="Zhou Z.-K."/>
            <person name="Zhu F."/>
            <person name="Hou S.-S."/>
        </authorList>
    </citation>
    <scope>NUCLEOTIDE SEQUENCE [LARGE SCALE GENOMIC DNA]</scope>
</reference>
<dbReference type="InterPro" id="IPR027417">
    <property type="entry name" value="P-loop_NTPase"/>
</dbReference>
<dbReference type="STRING" id="8840.ENSAPLP00000019648"/>
<dbReference type="CDD" id="cd18809">
    <property type="entry name" value="SF1_C_RecD"/>
    <property type="match status" value="1"/>
</dbReference>
<feature type="compositionally biased region" description="Basic and acidic residues" evidence="1">
    <location>
        <begin position="147"/>
        <end position="159"/>
    </location>
</feature>
<proteinExistence type="predicted"/>
<sequence length="210" mass="24127">FILVLDCYWIKINKQRLLTISSTYGSTFTVKYKALKKLCHIKHAWAKTIHTFQGSEEKTVVYVVGNPGRQHWQHVYTAVTRGRCRVYVIAEERHLRRAVNNKSIPRKTRLQRFLREEIAEISTCPEQISSTLTKDAPNPSESGTGPVKEESADLRKEQMGDSQQKISPYKRQRNHAENPGDQIVQESPLGSSRLQSLSLQHVTPRKLFKS</sequence>
<name>A0A493T1S0_ANAPP</name>
<feature type="compositionally biased region" description="Polar residues" evidence="1">
    <location>
        <begin position="126"/>
        <end position="143"/>
    </location>
</feature>
<dbReference type="AlphaFoldDB" id="A0A493T1S0"/>
<reference evidence="3" key="2">
    <citation type="submission" date="2025-08" db="UniProtKB">
        <authorList>
            <consortium name="Ensembl"/>
        </authorList>
    </citation>
    <scope>IDENTIFICATION</scope>
</reference>
<dbReference type="Gene3D" id="2.30.30.940">
    <property type="match status" value="1"/>
</dbReference>
<evidence type="ECO:0000313" key="3">
    <source>
        <dbReference type="Ensembl" id="ENSAPLP00000019648.1"/>
    </source>
</evidence>
<organism evidence="3 4">
    <name type="scientific">Anas platyrhynchos platyrhynchos</name>
    <name type="common">Northern mallard</name>
    <dbReference type="NCBI Taxonomy" id="8840"/>
    <lineage>
        <taxon>Eukaryota</taxon>
        <taxon>Metazoa</taxon>
        <taxon>Chordata</taxon>
        <taxon>Craniata</taxon>
        <taxon>Vertebrata</taxon>
        <taxon>Euteleostomi</taxon>
        <taxon>Archelosauria</taxon>
        <taxon>Archosauria</taxon>
        <taxon>Dinosauria</taxon>
        <taxon>Saurischia</taxon>
        <taxon>Theropoda</taxon>
        <taxon>Coelurosauria</taxon>
        <taxon>Aves</taxon>
        <taxon>Neognathae</taxon>
        <taxon>Galloanserae</taxon>
        <taxon>Anseriformes</taxon>
        <taxon>Anatidae</taxon>
        <taxon>Anatinae</taxon>
        <taxon>Anas</taxon>
    </lineage>
</organism>
<dbReference type="InterPro" id="IPR027785">
    <property type="entry name" value="UvrD-like_helicase_C"/>
</dbReference>
<feature type="domain" description="UvrD-like helicase C-terminal" evidence="2">
    <location>
        <begin position="43"/>
        <end position="89"/>
    </location>
</feature>
<feature type="region of interest" description="Disordered" evidence="1">
    <location>
        <begin position="126"/>
        <end position="210"/>
    </location>
</feature>
<reference evidence="3" key="3">
    <citation type="submission" date="2025-09" db="UniProtKB">
        <authorList>
            <consortium name="Ensembl"/>
        </authorList>
    </citation>
    <scope>IDENTIFICATION</scope>
</reference>
<protein>
    <recommendedName>
        <fullName evidence="2">UvrD-like helicase C-terminal domain-containing protein</fullName>
    </recommendedName>
</protein>
<dbReference type="SUPFAM" id="SSF52540">
    <property type="entry name" value="P-loop containing nucleoside triphosphate hydrolases"/>
    <property type="match status" value="1"/>
</dbReference>
<dbReference type="GeneTree" id="ENSGT00950000185293"/>
<accession>A0A493T1S0</accession>
<evidence type="ECO:0000259" key="2">
    <source>
        <dbReference type="Pfam" id="PF13538"/>
    </source>
</evidence>
<evidence type="ECO:0000313" key="4">
    <source>
        <dbReference type="Proteomes" id="UP000016666"/>
    </source>
</evidence>
<feature type="compositionally biased region" description="Low complexity" evidence="1">
    <location>
        <begin position="187"/>
        <end position="199"/>
    </location>
</feature>
<evidence type="ECO:0000256" key="1">
    <source>
        <dbReference type="SAM" id="MobiDB-lite"/>
    </source>
</evidence>
<dbReference type="Gene3D" id="3.40.50.300">
    <property type="entry name" value="P-loop containing nucleotide triphosphate hydrolases"/>
    <property type="match status" value="1"/>
</dbReference>
<dbReference type="Proteomes" id="UP000016666">
    <property type="component" value="Chromosome 1"/>
</dbReference>
<dbReference type="Pfam" id="PF13538">
    <property type="entry name" value="UvrD_C_2"/>
    <property type="match status" value="1"/>
</dbReference>
<dbReference type="Ensembl" id="ENSAPLT00000025471.1">
    <property type="protein sequence ID" value="ENSAPLP00000019648.1"/>
    <property type="gene ID" value="ENSAPLG00000030893.1"/>
</dbReference>